<comment type="caution">
    <text evidence="2">The sequence shown here is derived from an EMBL/GenBank/DDBJ whole genome shotgun (WGS) entry which is preliminary data.</text>
</comment>
<organism evidence="2 3">
    <name type="scientific">Paeniglutamicibacter kerguelensis</name>
    <dbReference type="NCBI Taxonomy" id="254788"/>
    <lineage>
        <taxon>Bacteria</taxon>
        <taxon>Bacillati</taxon>
        <taxon>Actinomycetota</taxon>
        <taxon>Actinomycetes</taxon>
        <taxon>Micrococcales</taxon>
        <taxon>Micrococcaceae</taxon>
        <taxon>Paeniglutamicibacter</taxon>
    </lineage>
</organism>
<feature type="transmembrane region" description="Helical" evidence="1">
    <location>
        <begin position="56"/>
        <end position="79"/>
    </location>
</feature>
<name>A0ABS4XAQ9_9MICC</name>
<proteinExistence type="predicted"/>
<feature type="transmembrane region" description="Helical" evidence="1">
    <location>
        <begin position="21"/>
        <end position="50"/>
    </location>
</feature>
<feature type="transmembrane region" description="Helical" evidence="1">
    <location>
        <begin position="100"/>
        <end position="120"/>
    </location>
</feature>
<feature type="transmembrane region" description="Helical" evidence="1">
    <location>
        <begin position="301"/>
        <end position="319"/>
    </location>
</feature>
<dbReference type="Proteomes" id="UP001296993">
    <property type="component" value="Unassembled WGS sequence"/>
</dbReference>
<protein>
    <submittedName>
        <fullName evidence="2">ABC-2 type transport system permease protein</fullName>
    </submittedName>
</protein>
<sequence length="522" mass="54487">MVAHLLTLKLQLLRNSFRRSPWQLVGVIIGGLYGLGIIAMLIVGLVFLADMEPSDIAMYLVLAVSLITLGWAVIPLVAFGVDLTLDPARFTTFTISRPKLAAGLLLSGFIGIPGLLTLLLMGSQFLAWRFDAAALAAAVVCGVLAALMCLALARLTTTSMTRLTGSRRFRDVAGIIAIVPLILLGPIIGTVSGGFESALGWLPQVAEVLAWTPLGVFAAVPGDLASGTPLPGLLRFLLGLAYLGLVVWAWERSLHKAMETPVAPAASGKAVGMGLFNFFPATPTGAVAARALTYWLKDPRYAASIVIVPLLPVILWFASSNSGTGTIMLGLGPFLAILLAFSISADVSYDSTAFSLHVLTGVSGVADRAGRVIACGLFALPVTLLAAILPAVFLGRTELLPALIGLSLGALLSGLGVASVSSARFTYSVPLPGESPFKTPPGAGARMAVVQLCTFGIMFVLLVPALGFTVAQVVTGQALYGWLALPVGIVLGVVLLIVGIRLGGRWLENRMPELMQAVMVNK</sequence>
<feature type="transmembrane region" description="Helical" evidence="1">
    <location>
        <begin position="325"/>
        <end position="349"/>
    </location>
</feature>
<keyword evidence="1" id="KW-0472">Membrane</keyword>
<feature type="transmembrane region" description="Helical" evidence="1">
    <location>
        <begin position="479"/>
        <end position="502"/>
    </location>
</feature>
<feature type="transmembrane region" description="Helical" evidence="1">
    <location>
        <begin position="448"/>
        <end position="473"/>
    </location>
</feature>
<feature type="transmembrane region" description="Helical" evidence="1">
    <location>
        <begin position="270"/>
        <end position="289"/>
    </location>
</feature>
<feature type="transmembrane region" description="Helical" evidence="1">
    <location>
        <begin position="370"/>
        <end position="393"/>
    </location>
</feature>
<feature type="transmembrane region" description="Helical" evidence="1">
    <location>
        <begin position="232"/>
        <end position="250"/>
    </location>
</feature>
<feature type="transmembrane region" description="Helical" evidence="1">
    <location>
        <begin position="132"/>
        <end position="153"/>
    </location>
</feature>
<evidence type="ECO:0000313" key="3">
    <source>
        <dbReference type="Proteomes" id="UP001296993"/>
    </source>
</evidence>
<keyword evidence="3" id="KW-1185">Reference proteome</keyword>
<gene>
    <name evidence="2" type="ORF">JOF47_000969</name>
</gene>
<dbReference type="EMBL" id="JAGIOF010000001">
    <property type="protein sequence ID" value="MBP2385458.1"/>
    <property type="molecule type" value="Genomic_DNA"/>
</dbReference>
<evidence type="ECO:0000256" key="1">
    <source>
        <dbReference type="SAM" id="Phobius"/>
    </source>
</evidence>
<evidence type="ECO:0000313" key="2">
    <source>
        <dbReference type="EMBL" id="MBP2385458.1"/>
    </source>
</evidence>
<keyword evidence="1" id="KW-0812">Transmembrane</keyword>
<reference evidence="2 3" key="1">
    <citation type="submission" date="2021-03" db="EMBL/GenBank/DDBJ databases">
        <title>Sequencing the genomes of 1000 actinobacteria strains.</title>
        <authorList>
            <person name="Klenk H.-P."/>
        </authorList>
    </citation>
    <scope>NUCLEOTIDE SEQUENCE [LARGE SCALE GENOMIC DNA]</scope>
    <source>
        <strain evidence="2 3">DSM 15797</strain>
    </source>
</reference>
<feature type="transmembrane region" description="Helical" evidence="1">
    <location>
        <begin position="174"/>
        <end position="195"/>
    </location>
</feature>
<feature type="transmembrane region" description="Helical" evidence="1">
    <location>
        <begin position="399"/>
        <end position="427"/>
    </location>
</feature>
<feature type="transmembrane region" description="Helical" evidence="1">
    <location>
        <begin position="201"/>
        <end position="220"/>
    </location>
</feature>
<dbReference type="RefSeq" id="WP_209996284.1">
    <property type="nucleotide sequence ID" value="NZ_BAAAJY010000007.1"/>
</dbReference>
<keyword evidence="1" id="KW-1133">Transmembrane helix</keyword>
<accession>A0ABS4XAQ9</accession>